<dbReference type="STRING" id="28083.Lbir_0854"/>
<evidence type="ECO:0000313" key="2">
    <source>
        <dbReference type="EMBL" id="KTC74389.1"/>
    </source>
</evidence>
<proteinExistence type="predicted"/>
<dbReference type="OrthoDB" id="5641548at2"/>
<dbReference type="EMBL" id="LNXT01000010">
    <property type="protein sequence ID" value="KTC74389.1"/>
    <property type="molecule type" value="Genomic_DNA"/>
</dbReference>
<feature type="region of interest" description="Disordered" evidence="1">
    <location>
        <begin position="451"/>
        <end position="475"/>
    </location>
</feature>
<dbReference type="RefSeq" id="WP_058522953.1">
    <property type="nucleotide sequence ID" value="NZ_CAAAHV010000012.1"/>
</dbReference>
<dbReference type="EMBL" id="UGNW01000001">
    <property type="protein sequence ID" value="STX31696.1"/>
    <property type="molecule type" value="Genomic_DNA"/>
</dbReference>
<dbReference type="Proteomes" id="UP000255066">
    <property type="component" value="Unassembled WGS sequence"/>
</dbReference>
<evidence type="ECO:0000313" key="4">
    <source>
        <dbReference type="Proteomes" id="UP000054735"/>
    </source>
</evidence>
<dbReference type="AlphaFoldDB" id="A0A378IA33"/>
<feature type="compositionally biased region" description="Basic and acidic residues" evidence="1">
    <location>
        <begin position="538"/>
        <end position="556"/>
    </location>
</feature>
<gene>
    <name evidence="2" type="ORF">Lbir_0854</name>
    <name evidence="3" type="ORF">NCTC12437_01470</name>
</gene>
<evidence type="ECO:0008006" key="6">
    <source>
        <dbReference type="Google" id="ProtNLM"/>
    </source>
</evidence>
<evidence type="ECO:0000313" key="5">
    <source>
        <dbReference type="Proteomes" id="UP000255066"/>
    </source>
</evidence>
<protein>
    <recommendedName>
        <fullName evidence="6">Ankyrin repeat-containing protein</fullName>
    </recommendedName>
</protein>
<organism evidence="3 5">
    <name type="scientific">Legionella birminghamensis</name>
    <dbReference type="NCBI Taxonomy" id="28083"/>
    <lineage>
        <taxon>Bacteria</taxon>
        <taxon>Pseudomonadati</taxon>
        <taxon>Pseudomonadota</taxon>
        <taxon>Gammaproteobacteria</taxon>
        <taxon>Legionellales</taxon>
        <taxon>Legionellaceae</taxon>
        <taxon>Legionella</taxon>
    </lineage>
</organism>
<reference evidence="3 5" key="2">
    <citation type="submission" date="2018-06" db="EMBL/GenBank/DDBJ databases">
        <authorList>
            <consortium name="Pathogen Informatics"/>
            <person name="Doyle S."/>
        </authorList>
    </citation>
    <scope>NUCLEOTIDE SEQUENCE [LARGE SCALE GENOMIC DNA]</scope>
    <source>
        <strain evidence="3 5">NCTC12437</strain>
    </source>
</reference>
<reference evidence="2 4" key="1">
    <citation type="submission" date="2015-11" db="EMBL/GenBank/DDBJ databases">
        <title>Genomic analysis of 38 Legionella species identifies large and diverse effector repertoires.</title>
        <authorList>
            <person name="Burstein D."/>
            <person name="Amaro F."/>
            <person name="Zusman T."/>
            <person name="Lifshitz Z."/>
            <person name="Cohen O."/>
            <person name="Gilbert J.A."/>
            <person name="Pupko T."/>
            <person name="Shuman H.A."/>
            <person name="Segal G."/>
        </authorList>
    </citation>
    <scope>NUCLEOTIDE SEQUENCE [LARGE SCALE GENOMIC DNA]</scope>
    <source>
        <strain evidence="2 4">CDC#1407-AL-14</strain>
    </source>
</reference>
<sequence>MRSKHPAYTNLYDKNHAITMIDLILRERNTKRIHDKNRISDTLAAISAKYALEGKSDHFEDVINAIIRKGELLSQKKDPFNEPQQVSDREIDDFIQEVLCAYLFQESNKKHNIEDPVLNLEVPPAQSAPQPEGDLTAADAPVKLQRVYHLGMAAGKEDWATIFNNMRTPDTAWTVRTHHHTVTISVNKDGDFQVYNPSDNKFSVFKDSEENTAAALLSNYLFSEAFRFDSHEPIPLAINVMAHPQSTITHNFPDKEQIIQDIKRNHPEHVNRQNDPYSNPLVIAVAQNDIESLEAWLINGSNKSYLALEVAASKNNLEAMTILLDEKHRKYLSAGERSLSSIYAASIRNALRAGQLDAFEKLINDNHIRATFEELQQSNPKAYENYQLETLKAAVFSNDAECIHAVVAYLDKAVPGIDIAKLIKPHKDKYQGTDLGDQGFKILDALISPQNEQEQHQGTNQAALDADQQSTAPQTQEEIKEYVSKLPSFTQIMQSLWEGIKKGFSTLVNSFKSCLQENVEQQEPAKPQLETTQNFRSRVSEIRGDEEAEHHDKDKSQALSRK</sequence>
<dbReference type="Proteomes" id="UP000054735">
    <property type="component" value="Unassembled WGS sequence"/>
</dbReference>
<accession>A0A378IA33</accession>
<dbReference type="InterPro" id="IPR036770">
    <property type="entry name" value="Ankyrin_rpt-contain_sf"/>
</dbReference>
<dbReference type="Gene3D" id="1.25.40.20">
    <property type="entry name" value="Ankyrin repeat-containing domain"/>
    <property type="match status" value="1"/>
</dbReference>
<evidence type="ECO:0000313" key="3">
    <source>
        <dbReference type="EMBL" id="STX31696.1"/>
    </source>
</evidence>
<feature type="region of interest" description="Disordered" evidence="1">
    <location>
        <begin position="519"/>
        <end position="562"/>
    </location>
</feature>
<keyword evidence="4" id="KW-1185">Reference proteome</keyword>
<evidence type="ECO:0000256" key="1">
    <source>
        <dbReference type="SAM" id="MobiDB-lite"/>
    </source>
</evidence>
<dbReference type="SUPFAM" id="SSF48403">
    <property type="entry name" value="Ankyrin repeat"/>
    <property type="match status" value="1"/>
</dbReference>
<name>A0A378IA33_9GAMM</name>